<feature type="transmembrane region" description="Helical" evidence="1">
    <location>
        <begin position="136"/>
        <end position="159"/>
    </location>
</feature>
<keyword evidence="1" id="KW-0472">Membrane</keyword>
<feature type="non-terminal residue" evidence="2">
    <location>
        <position position="1"/>
    </location>
</feature>
<gene>
    <name evidence="2" type="ORF">CRG98_030471</name>
</gene>
<protein>
    <submittedName>
        <fullName evidence="2">Uncharacterized protein</fullName>
    </submittedName>
</protein>
<organism evidence="2 3">
    <name type="scientific">Punica granatum</name>
    <name type="common">Pomegranate</name>
    <dbReference type="NCBI Taxonomy" id="22663"/>
    <lineage>
        <taxon>Eukaryota</taxon>
        <taxon>Viridiplantae</taxon>
        <taxon>Streptophyta</taxon>
        <taxon>Embryophyta</taxon>
        <taxon>Tracheophyta</taxon>
        <taxon>Spermatophyta</taxon>
        <taxon>Magnoliopsida</taxon>
        <taxon>eudicotyledons</taxon>
        <taxon>Gunneridae</taxon>
        <taxon>Pentapetalae</taxon>
        <taxon>rosids</taxon>
        <taxon>malvids</taxon>
        <taxon>Myrtales</taxon>
        <taxon>Lythraceae</taxon>
        <taxon>Punica</taxon>
    </lineage>
</organism>
<accession>A0A2I0IYS8</accession>
<evidence type="ECO:0000256" key="1">
    <source>
        <dbReference type="SAM" id="Phobius"/>
    </source>
</evidence>
<keyword evidence="3" id="KW-1185">Reference proteome</keyword>
<sequence length="232" mass="25340">MKSKVDDDQSVKGRSFRAVKCQSCKVAVLESAGCEEAKVNLRMIDRMKENLTIIKPKTKLVLDGFVNKQEEKVYGLKETPRACNGVQIVAVFKDLVSIFLGVGFLHIKCSCGPVLFSPESGLGSVVVIGREQVVGSLVVILLLLLLIIIIIPSLVDVLVDDKGLGVGFSVVDEDGDFFVNGVHLEEQGALVPQVLLLVCELDPHLSERDLAPHPKHAGPEVQQGHFFLPRRH</sequence>
<dbReference type="AlphaFoldDB" id="A0A2I0IYS8"/>
<evidence type="ECO:0000313" key="3">
    <source>
        <dbReference type="Proteomes" id="UP000233551"/>
    </source>
</evidence>
<proteinExistence type="predicted"/>
<keyword evidence="1" id="KW-1133">Transmembrane helix</keyword>
<evidence type="ECO:0000313" key="2">
    <source>
        <dbReference type="EMBL" id="PKI49125.1"/>
    </source>
</evidence>
<dbReference type="EMBL" id="PGOL01002275">
    <property type="protein sequence ID" value="PKI49125.1"/>
    <property type="molecule type" value="Genomic_DNA"/>
</dbReference>
<dbReference type="Proteomes" id="UP000233551">
    <property type="component" value="Unassembled WGS sequence"/>
</dbReference>
<keyword evidence="1" id="KW-0812">Transmembrane</keyword>
<comment type="caution">
    <text evidence="2">The sequence shown here is derived from an EMBL/GenBank/DDBJ whole genome shotgun (WGS) entry which is preliminary data.</text>
</comment>
<name>A0A2I0IYS8_PUNGR</name>
<reference evidence="2 3" key="1">
    <citation type="submission" date="2017-11" db="EMBL/GenBank/DDBJ databases">
        <title>De-novo sequencing of pomegranate (Punica granatum L.) genome.</title>
        <authorList>
            <person name="Akparov Z."/>
            <person name="Amiraslanov A."/>
            <person name="Hajiyeva S."/>
            <person name="Abbasov M."/>
            <person name="Kaur K."/>
            <person name="Hamwieh A."/>
            <person name="Solovyev V."/>
            <person name="Salamov A."/>
            <person name="Braich B."/>
            <person name="Kosarev P."/>
            <person name="Mahmoud A."/>
            <person name="Hajiyev E."/>
            <person name="Babayeva S."/>
            <person name="Izzatullayeva V."/>
            <person name="Mammadov A."/>
            <person name="Mammadov A."/>
            <person name="Sharifova S."/>
            <person name="Ojaghi J."/>
            <person name="Eynullazada K."/>
            <person name="Bayramov B."/>
            <person name="Abdulazimova A."/>
            <person name="Shahmuradov I."/>
        </authorList>
    </citation>
    <scope>NUCLEOTIDE SEQUENCE [LARGE SCALE GENOMIC DNA]</scope>
    <source>
        <strain evidence="3">cv. AG2017</strain>
        <tissue evidence="2">Leaf</tissue>
    </source>
</reference>